<dbReference type="Gene3D" id="3.40.50.300">
    <property type="entry name" value="P-loop containing nucleotide triphosphate hydrolases"/>
    <property type="match status" value="1"/>
</dbReference>
<dbReference type="RefSeq" id="WP_104069127.1">
    <property type="nucleotide sequence ID" value="NZ_PRDS01000001.1"/>
</dbReference>
<feature type="domain" description="Dynamin N-terminal" evidence="1">
    <location>
        <begin position="33"/>
        <end position="179"/>
    </location>
</feature>
<name>A0A2S5JM81_9RHOB</name>
<dbReference type="InterPro" id="IPR027417">
    <property type="entry name" value="P-loop_NTPase"/>
</dbReference>
<dbReference type="EMBL" id="PRDS01000001">
    <property type="protein sequence ID" value="PPB82599.1"/>
    <property type="molecule type" value="Genomic_DNA"/>
</dbReference>
<accession>A0A2S5JM81</accession>
<dbReference type="AlphaFoldDB" id="A0A2S5JM81"/>
<evidence type="ECO:0000259" key="1">
    <source>
        <dbReference type="Pfam" id="PF00350"/>
    </source>
</evidence>
<dbReference type="Pfam" id="PF00350">
    <property type="entry name" value="Dynamin_N"/>
    <property type="match status" value="1"/>
</dbReference>
<dbReference type="OrthoDB" id="5477114at2"/>
<evidence type="ECO:0000313" key="2">
    <source>
        <dbReference type="EMBL" id="PPB82599.1"/>
    </source>
</evidence>
<proteinExistence type="predicted"/>
<gene>
    <name evidence="2" type="ORF">LV82_00537</name>
</gene>
<reference evidence="2 3" key="1">
    <citation type="submission" date="2018-01" db="EMBL/GenBank/DDBJ databases">
        <title>Genomic Encyclopedia of Archaeal and Bacterial Type Strains, Phase II (KMG-II): from individual species to whole genera.</title>
        <authorList>
            <person name="Goeker M."/>
        </authorList>
    </citation>
    <scope>NUCLEOTIDE SEQUENCE [LARGE SCALE GENOMIC DNA]</scope>
    <source>
        <strain evidence="2 3">DSM 12048</strain>
    </source>
</reference>
<organism evidence="2 3">
    <name type="scientific">Albidovulum inexpectatum</name>
    <dbReference type="NCBI Taxonomy" id="196587"/>
    <lineage>
        <taxon>Bacteria</taxon>
        <taxon>Pseudomonadati</taxon>
        <taxon>Pseudomonadota</taxon>
        <taxon>Alphaproteobacteria</taxon>
        <taxon>Rhodobacterales</taxon>
        <taxon>Paracoccaceae</taxon>
        <taxon>Albidovulum</taxon>
    </lineage>
</organism>
<protein>
    <submittedName>
        <fullName evidence="2">Dynamin family protein</fullName>
    </submittedName>
</protein>
<evidence type="ECO:0000313" key="3">
    <source>
        <dbReference type="Proteomes" id="UP000239736"/>
    </source>
</evidence>
<dbReference type="Proteomes" id="UP000239736">
    <property type="component" value="Unassembled WGS sequence"/>
</dbReference>
<sequence>MVKEDVIRPRPPRTVDPDKLERLRQWSRRKPVIALMGEFSSGKSTLLNLLVGQDMMPVKVTATHLPPVWLRYGSAEPYRIDRKGRRHPVDLNRLSDVPVEDTRVIRVFSQADILGRCDLIDMPGISDPNLAAQDHLDILAAASGVIWCTHAAQAWRESERAMWAEMPARLRQNSILLVTRADKLRSEEDVAKIEARLARETNGLFAARIFASLKTALAAQRADNPLAWEASGAAELVTTLESILRRVSRRREQLLSRYLAENGTADPQLAEGGAIAVEDNADASDPAAGTVSTPLSPDQDAARRALLSDLRDVLSHHAAALGSVTLADLASLLAELDR</sequence>
<comment type="caution">
    <text evidence="2">The sequence shown here is derived from an EMBL/GenBank/DDBJ whole genome shotgun (WGS) entry which is preliminary data.</text>
</comment>
<dbReference type="InterPro" id="IPR045063">
    <property type="entry name" value="Dynamin_N"/>
</dbReference>
<keyword evidence="3" id="KW-1185">Reference proteome</keyword>
<dbReference type="SUPFAM" id="SSF52540">
    <property type="entry name" value="P-loop containing nucleoside triphosphate hydrolases"/>
    <property type="match status" value="1"/>
</dbReference>